<evidence type="ECO:0000256" key="1">
    <source>
        <dbReference type="ARBA" id="ARBA00011073"/>
    </source>
</evidence>
<dbReference type="InterPro" id="IPR023828">
    <property type="entry name" value="Peptidase_S8_Ser-AS"/>
</dbReference>
<dbReference type="STRING" id="1166018.FAES_5026"/>
<evidence type="ECO:0000313" key="9">
    <source>
        <dbReference type="EMBL" id="CCH03025.1"/>
    </source>
</evidence>
<comment type="similarity">
    <text evidence="1 5 6">Belongs to the peptidase S8 family.</text>
</comment>
<dbReference type="InterPro" id="IPR000209">
    <property type="entry name" value="Peptidase_S8/S53_dom"/>
</dbReference>
<dbReference type="SUPFAM" id="SSF52743">
    <property type="entry name" value="Subtilisin-like"/>
    <property type="match status" value="1"/>
</dbReference>
<dbReference type="HOGENOM" id="CLU_026626_0_0_10"/>
<dbReference type="InterPro" id="IPR036852">
    <property type="entry name" value="Peptidase_S8/S53_dom_sf"/>
</dbReference>
<evidence type="ECO:0000256" key="3">
    <source>
        <dbReference type="ARBA" id="ARBA00022801"/>
    </source>
</evidence>
<dbReference type="Proteomes" id="UP000011058">
    <property type="component" value="Chromosome"/>
</dbReference>
<feature type="active site" description="Charge relay system" evidence="5">
    <location>
        <position position="402"/>
    </location>
</feature>
<dbReference type="PANTHER" id="PTHR43806:SF67">
    <property type="entry name" value="EGF-LIKE DOMAIN-CONTAINING PROTEIN"/>
    <property type="match status" value="1"/>
</dbReference>
<feature type="active site" description="Charge relay system" evidence="5">
    <location>
        <position position="184"/>
    </location>
</feature>
<evidence type="ECO:0000256" key="5">
    <source>
        <dbReference type="PROSITE-ProRule" id="PRU01240"/>
    </source>
</evidence>
<dbReference type="PROSITE" id="PS00138">
    <property type="entry name" value="SUBTILASE_SER"/>
    <property type="match status" value="1"/>
</dbReference>
<evidence type="ECO:0000256" key="4">
    <source>
        <dbReference type="ARBA" id="ARBA00022825"/>
    </source>
</evidence>
<dbReference type="InterPro" id="IPR015500">
    <property type="entry name" value="Peptidase_S8_subtilisin-rel"/>
</dbReference>
<dbReference type="PANTHER" id="PTHR43806">
    <property type="entry name" value="PEPTIDASE S8"/>
    <property type="match status" value="1"/>
</dbReference>
<dbReference type="PATRIC" id="fig|1166018.3.peg.2001"/>
<dbReference type="GO" id="GO:0006508">
    <property type="term" value="P:proteolysis"/>
    <property type="evidence" value="ECO:0007669"/>
    <property type="project" value="UniProtKB-KW"/>
</dbReference>
<dbReference type="PIRSF" id="PIRSF037903">
    <property type="entry name" value="Subtilisin_rel_GFO_2223"/>
    <property type="match status" value="1"/>
</dbReference>
<organism evidence="9 10">
    <name type="scientific">Fibrella aestuarina BUZ 2</name>
    <dbReference type="NCBI Taxonomy" id="1166018"/>
    <lineage>
        <taxon>Bacteria</taxon>
        <taxon>Pseudomonadati</taxon>
        <taxon>Bacteroidota</taxon>
        <taxon>Cytophagia</taxon>
        <taxon>Cytophagales</taxon>
        <taxon>Spirosomataceae</taxon>
        <taxon>Fibrella</taxon>
    </lineage>
</organism>
<accession>I0KFX2</accession>
<dbReference type="NCBIfam" id="TIGR04183">
    <property type="entry name" value="Por_Secre_tail"/>
    <property type="match status" value="1"/>
</dbReference>
<dbReference type="InterPro" id="IPR026444">
    <property type="entry name" value="Secre_tail"/>
</dbReference>
<gene>
    <name evidence="9" type="primary">aprN</name>
    <name evidence="9" type="ORF">FAES_5026</name>
</gene>
<dbReference type="Pfam" id="PF00082">
    <property type="entry name" value="Peptidase_S8"/>
    <property type="match status" value="1"/>
</dbReference>
<dbReference type="RefSeq" id="WP_015334124.1">
    <property type="nucleotide sequence ID" value="NC_020054.1"/>
</dbReference>
<evidence type="ECO:0000259" key="7">
    <source>
        <dbReference type="Pfam" id="PF00082"/>
    </source>
</evidence>
<dbReference type="Gene3D" id="3.40.50.200">
    <property type="entry name" value="Peptidase S8/S53 domain"/>
    <property type="match status" value="1"/>
</dbReference>
<dbReference type="PRINTS" id="PR00723">
    <property type="entry name" value="SUBTILISIN"/>
</dbReference>
<keyword evidence="2 5" id="KW-0645">Protease</keyword>
<reference evidence="9 10" key="1">
    <citation type="journal article" date="2012" name="J. Bacteriol.">
        <title>Genome Sequence of Fibrella aestuarina BUZ 2T, a Filamentous Marine Bacterium.</title>
        <authorList>
            <person name="Filippini M."/>
            <person name="Qi W."/>
            <person name="Blom J."/>
            <person name="Goesmann A."/>
            <person name="Smits T.H."/>
            <person name="Bagheri H.C."/>
        </authorList>
    </citation>
    <scope>NUCLEOTIDE SEQUENCE [LARGE SCALE GENOMIC DNA]</scope>
    <source>
        <strain evidence="10">BUZ 2T</strain>
    </source>
</reference>
<dbReference type="GO" id="GO:0004252">
    <property type="term" value="F:serine-type endopeptidase activity"/>
    <property type="evidence" value="ECO:0007669"/>
    <property type="project" value="UniProtKB-UniRule"/>
</dbReference>
<evidence type="ECO:0000259" key="8">
    <source>
        <dbReference type="Pfam" id="PF18962"/>
    </source>
</evidence>
<dbReference type="AlphaFoldDB" id="I0KFX2"/>
<sequence>MERNRWLVGLLVLSMWLVGARPIQAQRLGQYLLLFRDKANTPFTTGQPTQFLSARSVARRQRQGLPITSRDLPVTPAYVQGLRQAGARVLYTSRWLNAALVEANSALLPTLLALPYVQGLETGRVLNNVNARQNASVDAQQRTQKFSETIPSYGQADFQLRQLGVDQMHAQGFRGEGMLVGILDAGFLRANQVPFLQNLFAEQRIVATYDFADREADVYDDDTHGLNVLSVMAGELPNQFYGPAFKASYVLLRTEVAATENPVEEAYWLLGAEYADSVGVDVLNSSLGYTTFDNPADNHTYADLTGTRTLVSRAATWAGEAGIVVVNSAGNEGNSAWRYIGAPADSPSILSIGAIDRTEQLAGFSSIGPTPNGRLKPDLVALGVGTVLGSPNGTIVSGNGTSFSSPLVAALATGFWQANPRLTAAQVRESLRLSGSQASSPNPFYGYGIPSFNRATAIARSHYGADAPAVSVYPNPVSGLDPLNVFWSETDPGQEATIRVTDLTGRLVYQERLLSGQSFSVPFMERGLYLLTMTTNTKSRTVKYLRL</sequence>
<feature type="domain" description="Secretion system C-terminal sorting" evidence="8">
    <location>
        <begin position="472"/>
        <end position="543"/>
    </location>
</feature>
<dbReference type="eggNOG" id="COG1404">
    <property type="taxonomic scope" value="Bacteria"/>
</dbReference>
<feature type="active site" description="Charge relay system" evidence="5">
    <location>
        <position position="224"/>
    </location>
</feature>
<feature type="domain" description="Peptidase S8/S53" evidence="7">
    <location>
        <begin position="175"/>
        <end position="448"/>
    </location>
</feature>
<dbReference type="EMBL" id="HE796683">
    <property type="protein sequence ID" value="CCH03025.1"/>
    <property type="molecule type" value="Genomic_DNA"/>
</dbReference>
<keyword evidence="3 5" id="KW-0378">Hydrolase</keyword>
<dbReference type="PROSITE" id="PS51892">
    <property type="entry name" value="SUBTILASE"/>
    <property type="match status" value="1"/>
</dbReference>
<dbReference type="CDD" id="cd07493">
    <property type="entry name" value="Peptidases_S8_9"/>
    <property type="match status" value="1"/>
</dbReference>
<keyword evidence="10" id="KW-1185">Reference proteome</keyword>
<dbReference type="OrthoDB" id="9792152at2"/>
<evidence type="ECO:0000256" key="2">
    <source>
        <dbReference type="ARBA" id="ARBA00022670"/>
    </source>
</evidence>
<proteinExistence type="inferred from homology"/>
<dbReference type="InterPro" id="IPR023827">
    <property type="entry name" value="Peptidase_S8_Asp-AS"/>
</dbReference>
<dbReference type="InterPro" id="IPR050131">
    <property type="entry name" value="Peptidase_S8_subtilisin-like"/>
</dbReference>
<name>I0KFX2_9BACT</name>
<dbReference type="KEGG" id="fae:FAES_5026"/>
<dbReference type="Pfam" id="PF18962">
    <property type="entry name" value="Por_Secre_tail"/>
    <property type="match status" value="1"/>
</dbReference>
<protein>
    <submittedName>
        <fullName evidence="9">Subtilisin NAT</fullName>
    </submittedName>
</protein>
<dbReference type="InterPro" id="IPR017317">
    <property type="entry name" value="Pept_S8_subtilisin_bacteroid-2"/>
</dbReference>
<dbReference type="PROSITE" id="PS00136">
    <property type="entry name" value="SUBTILASE_ASP"/>
    <property type="match status" value="1"/>
</dbReference>
<evidence type="ECO:0000256" key="6">
    <source>
        <dbReference type="RuleBase" id="RU003355"/>
    </source>
</evidence>
<evidence type="ECO:0000313" key="10">
    <source>
        <dbReference type="Proteomes" id="UP000011058"/>
    </source>
</evidence>
<keyword evidence="4 5" id="KW-0720">Serine protease</keyword>